<dbReference type="KEGG" id="dosa:Os02g0664700"/>
<sequence length="107" mass="11218">MAELTTAADVTAAPPPPPGPTPPPEPVVTATVVAEQKVSPTAPPLDVPAPAPPPPKKRKVEEAGFHNSAYYKIRATVADLRVRFVQCLCVGDGVLISVNLGFWGKKI</sequence>
<reference evidence="4" key="2">
    <citation type="journal article" date="2005" name="Nature">
        <title>The map-based sequence of the rice genome.</title>
        <authorList>
            <consortium name="International rice genome sequencing project (IRGSP)"/>
            <person name="Matsumoto T."/>
            <person name="Wu J."/>
            <person name="Kanamori H."/>
            <person name="Katayose Y."/>
            <person name="Fujisawa M."/>
            <person name="Namiki N."/>
            <person name="Mizuno H."/>
            <person name="Yamamoto K."/>
            <person name="Antonio B.A."/>
            <person name="Baba T."/>
            <person name="Sakata K."/>
            <person name="Nagamura Y."/>
            <person name="Aoki H."/>
            <person name="Arikawa K."/>
            <person name="Arita K."/>
            <person name="Bito T."/>
            <person name="Chiden Y."/>
            <person name="Fujitsuka N."/>
            <person name="Fukunaka R."/>
            <person name="Hamada M."/>
            <person name="Harada C."/>
            <person name="Hayashi A."/>
            <person name="Hijishita S."/>
            <person name="Honda M."/>
            <person name="Hosokawa S."/>
            <person name="Ichikawa Y."/>
            <person name="Idonuma A."/>
            <person name="Iijima M."/>
            <person name="Ikeda M."/>
            <person name="Ikeno M."/>
            <person name="Ito K."/>
            <person name="Ito S."/>
            <person name="Ito T."/>
            <person name="Ito Y."/>
            <person name="Ito Y."/>
            <person name="Iwabuchi A."/>
            <person name="Kamiya K."/>
            <person name="Karasawa W."/>
            <person name="Kurita K."/>
            <person name="Katagiri S."/>
            <person name="Kikuta A."/>
            <person name="Kobayashi H."/>
            <person name="Kobayashi N."/>
            <person name="Machita K."/>
            <person name="Maehara T."/>
            <person name="Masukawa M."/>
            <person name="Mizubayashi T."/>
            <person name="Mukai Y."/>
            <person name="Nagasaki H."/>
            <person name="Nagata Y."/>
            <person name="Naito S."/>
            <person name="Nakashima M."/>
            <person name="Nakama Y."/>
            <person name="Nakamichi Y."/>
            <person name="Nakamura M."/>
            <person name="Meguro A."/>
            <person name="Negishi M."/>
            <person name="Ohta I."/>
            <person name="Ohta T."/>
            <person name="Okamoto M."/>
            <person name="Ono N."/>
            <person name="Saji S."/>
            <person name="Sakaguchi M."/>
            <person name="Sakai K."/>
            <person name="Shibata M."/>
            <person name="Shimokawa T."/>
            <person name="Song J."/>
            <person name="Takazaki Y."/>
            <person name="Terasawa K."/>
            <person name="Tsugane M."/>
            <person name="Tsuji K."/>
            <person name="Ueda S."/>
            <person name="Waki K."/>
            <person name="Yamagata H."/>
            <person name="Yamamoto M."/>
            <person name="Yamamoto S."/>
            <person name="Yamane H."/>
            <person name="Yoshiki S."/>
            <person name="Yoshihara R."/>
            <person name="Yukawa K."/>
            <person name="Zhong H."/>
            <person name="Yano M."/>
            <person name="Yuan Q."/>
            <person name="Ouyang S."/>
            <person name="Liu J."/>
            <person name="Jones K.M."/>
            <person name="Gansberger K."/>
            <person name="Moffat K."/>
            <person name="Hill J."/>
            <person name="Bera J."/>
            <person name="Fadrosh D."/>
            <person name="Jin S."/>
            <person name="Johri S."/>
            <person name="Kim M."/>
            <person name="Overton L."/>
            <person name="Reardon M."/>
            <person name="Tsitrin T."/>
            <person name="Vuong H."/>
            <person name="Weaver B."/>
            <person name="Ciecko A."/>
            <person name="Tallon L."/>
            <person name="Jackson J."/>
            <person name="Pai G."/>
            <person name="Aken S.V."/>
            <person name="Utterback T."/>
            <person name="Reidmuller S."/>
            <person name="Feldblyum T."/>
            <person name="Hsiao J."/>
            <person name="Zismann V."/>
            <person name="Iobst S."/>
            <person name="de Vazeille A.R."/>
            <person name="Buell C.R."/>
            <person name="Ying K."/>
            <person name="Li Y."/>
            <person name="Lu T."/>
            <person name="Huang Y."/>
            <person name="Zhao Q."/>
            <person name="Feng Q."/>
            <person name="Zhang L."/>
            <person name="Zhu J."/>
            <person name="Weng Q."/>
            <person name="Mu J."/>
            <person name="Lu Y."/>
            <person name="Fan D."/>
            <person name="Liu Y."/>
            <person name="Guan J."/>
            <person name="Zhang Y."/>
            <person name="Yu S."/>
            <person name="Liu X."/>
            <person name="Zhang Y."/>
            <person name="Hong G."/>
            <person name="Han B."/>
            <person name="Choisne N."/>
            <person name="Demange N."/>
            <person name="Orjeda G."/>
            <person name="Samain S."/>
            <person name="Cattolico L."/>
            <person name="Pelletier E."/>
            <person name="Couloux A."/>
            <person name="Segurens B."/>
            <person name="Wincker P."/>
            <person name="D'Hont A."/>
            <person name="Scarpelli C."/>
            <person name="Weissenbach J."/>
            <person name="Salanoubat M."/>
            <person name="Quetier F."/>
            <person name="Yu Y."/>
            <person name="Kim H.R."/>
            <person name="Rambo T."/>
            <person name="Currie J."/>
            <person name="Collura K."/>
            <person name="Luo M."/>
            <person name="Yang T."/>
            <person name="Ammiraju J.S.S."/>
            <person name="Engler F."/>
            <person name="Soderlund C."/>
            <person name="Wing R.A."/>
            <person name="Palmer L.E."/>
            <person name="de la Bastide M."/>
            <person name="Spiegel L."/>
            <person name="Nascimento L."/>
            <person name="Zutavern T."/>
            <person name="O'Shaughnessy A."/>
            <person name="Dike S."/>
            <person name="Dedhia N."/>
            <person name="Preston R."/>
            <person name="Balija V."/>
            <person name="McCombie W.R."/>
            <person name="Chow T."/>
            <person name="Chen H."/>
            <person name="Chung M."/>
            <person name="Chen C."/>
            <person name="Shaw J."/>
            <person name="Wu H."/>
            <person name="Hsiao K."/>
            <person name="Chao Y."/>
            <person name="Chu M."/>
            <person name="Cheng C."/>
            <person name="Hour A."/>
            <person name="Lee P."/>
            <person name="Lin S."/>
            <person name="Lin Y."/>
            <person name="Liou J."/>
            <person name="Liu S."/>
            <person name="Hsing Y."/>
            <person name="Raghuvanshi S."/>
            <person name="Mohanty A."/>
            <person name="Bharti A.K."/>
            <person name="Gaur A."/>
            <person name="Gupta V."/>
            <person name="Kumar D."/>
            <person name="Ravi V."/>
            <person name="Vij S."/>
            <person name="Kapur A."/>
            <person name="Khurana P."/>
            <person name="Khurana P."/>
            <person name="Khurana J.P."/>
            <person name="Tyagi A.K."/>
            <person name="Gaikwad K."/>
            <person name="Singh A."/>
            <person name="Dalal V."/>
            <person name="Srivastava S."/>
            <person name="Dixit A."/>
            <person name="Pal A.K."/>
            <person name="Ghazi I.A."/>
            <person name="Yadav M."/>
            <person name="Pandit A."/>
            <person name="Bhargava A."/>
            <person name="Sureshbabu K."/>
            <person name="Batra K."/>
            <person name="Sharma T.R."/>
            <person name="Mohapatra T."/>
            <person name="Singh N.K."/>
            <person name="Messing J."/>
            <person name="Nelson A.B."/>
            <person name="Fuks G."/>
            <person name="Kavchok S."/>
            <person name="Keizer G."/>
            <person name="Linton E."/>
            <person name="Llaca V."/>
            <person name="Song R."/>
            <person name="Tanyolac B."/>
            <person name="Young S."/>
            <person name="Ho-Il K."/>
            <person name="Hahn J.H."/>
            <person name="Sangsakoo G."/>
            <person name="Vanavichit A."/>
            <person name="de Mattos Luiz.A.T."/>
            <person name="Zimmer P.D."/>
            <person name="Malone G."/>
            <person name="Dellagostin O."/>
            <person name="de Oliveira A.C."/>
            <person name="Bevan M."/>
            <person name="Bancroft I."/>
            <person name="Minx P."/>
            <person name="Cordum H."/>
            <person name="Wilson R."/>
            <person name="Cheng Z."/>
            <person name="Jin W."/>
            <person name="Jiang J."/>
            <person name="Leong S.A."/>
            <person name="Iwama H."/>
            <person name="Gojobori T."/>
            <person name="Itoh T."/>
            <person name="Niimura Y."/>
            <person name="Fujii Y."/>
            <person name="Habara T."/>
            <person name="Sakai H."/>
            <person name="Sato Y."/>
            <person name="Wilson G."/>
            <person name="Kumar K."/>
            <person name="McCouch S."/>
            <person name="Juretic N."/>
            <person name="Hoen D."/>
            <person name="Wright S."/>
            <person name="Bruskiewich R."/>
            <person name="Bureau T."/>
            <person name="Miyao A."/>
            <person name="Hirochika H."/>
            <person name="Nishikawa T."/>
            <person name="Kadowaki K."/>
            <person name="Sugiura M."/>
            <person name="Burr B."/>
            <person name="Sasaki T."/>
        </authorList>
    </citation>
    <scope>NUCLEOTIDE SEQUENCE [LARGE SCALE GENOMIC DNA]</scope>
    <source>
        <strain evidence="4">cv. Nipponbare</strain>
    </source>
</reference>
<keyword evidence="5 6" id="KW-1267">Proteomics identification</keyword>
<accession>B7EAY8</accession>
<protein>
    <submittedName>
        <fullName evidence="3">Os02g0664700 protein</fullName>
    </submittedName>
    <submittedName>
        <fullName evidence="2">cDNA clone:J013020D20, full insert sequence</fullName>
    </submittedName>
</protein>
<organism evidence="2">
    <name type="scientific">Oryza sativa subsp. japonica</name>
    <name type="common">Rice</name>
    <dbReference type="NCBI Taxonomy" id="39947"/>
    <lineage>
        <taxon>Eukaryota</taxon>
        <taxon>Viridiplantae</taxon>
        <taxon>Streptophyta</taxon>
        <taxon>Embryophyta</taxon>
        <taxon>Tracheophyta</taxon>
        <taxon>Spermatophyta</taxon>
        <taxon>Magnoliopsida</taxon>
        <taxon>Liliopsida</taxon>
        <taxon>Poales</taxon>
        <taxon>Poaceae</taxon>
        <taxon>BOP clade</taxon>
        <taxon>Oryzoideae</taxon>
        <taxon>Oryzeae</taxon>
        <taxon>Oryzinae</taxon>
        <taxon>Oryza</taxon>
        <taxon>Oryza sativa</taxon>
    </lineage>
</organism>
<feature type="compositionally biased region" description="Pro residues" evidence="1">
    <location>
        <begin position="13"/>
        <end position="26"/>
    </location>
</feature>
<evidence type="ECO:0000313" key="3">
    <source>
        <dbReference type="EMBL" id="BAS80173.1"/>
    </source>
</evidence>
<dbReference type="EMBL" id="AP014958">
    <property type="protein sequence ID" value="BAS80173.1"/>
    <property type="molecule type" value="Genomic_DNA"/>
</dbReference>
<reference evidence="3" key="5">
    <citation type="submission" date="2015-10" db="EMBL/GenBank/DDBJ databases">
        <authorList>
            <person name="Sakai H."/>
            <person name="Kawahara Y."/>
            <person name="Matsumoto T."/>
            <person name="Buell C.R."/>
            <person name="Itoh T."/>
        </authorList>
    </citation>
    <scope>NUCLEOTIDE SEQUENCE</scope>
</reference>
<dbReference type="Gramene" id="Os02t0664700-01">
    <property type="protein sequence ID" value="Os02t0664700-01"/>
    <property type="gene ID" value="Os02g0664700"/>
</dbReference>
<reference evidence="3" key="3">
    <citation type="journal article" date="2013" name="Plant Cell Physiol.">
        <title>Rice Annotation Project Database (RAP-DB): an integrative and interactive database for rice genomics.</title>
        <authorList>
            <person name="Sakai H."/>
            <person name="Lee S.S."/>
            <person name="Tanaka T."/>
            <person name="Numa H."/>
            <person name="Kim J."/>
            <person name="Kawahara Y."/>
            <person name="Wakimoto H."/>
            <person name="Yang C.C."/>
            <person name="Iwamoto M."/>
            <person name="Abe T."/>
            <person name="Yamada Y."/>
            <person name="Muto A."/>
            <person name="Inokuchi H."/>
            <person name="Ikemura T."/>
            <person name="Matsumoto T."/>
            <person name="Sasaki T."/>
            <person name="Itoh T."/>
        </authorList>
    </citation>
    <scope>NUCLEOTIDE SEQUENCE</scope>
</reference>
<dbReference type="AlphaFoldDB" id="B7EAY8"/>
<dbReference type="Proteomes" id="UP000059680">
    <property type="component" value="Chromosome 2"/>
</dbReference>
<evidence type="ECO:0007829" key="5">
    <source>
        <dbReference type="PeptideAtlas" id="B7EAY8"/>
    </source>
</evidence>
<dbReference type="PANTHER" id="PTHR35459">
    <property type="entry name" value="T1N6.14 PROTEIN"/>
    <property type="match status" value="1"/>
</dbReference>
<feature type="compositionally biased region" description="Pro residues" evidence="1">
    <location>
        <begin position="41"/>
        <end position="54"/>
    </location>
</feature>
<evidence type="ECO:0000313" key="2">
    <source>
        <dbReference type="EMBL" id="BAG89535.1"/>
    </source>
</evidence>
<dbReference type="EMBL" id="AK065482">
    <property type="protein sequence ID" value="BAG89535.1"/>
    <property type="molecule type" value="mRNA"/>
</dbReference>
<reference evidence="2" key="1">
    <citation type="journal article" date="2003" name="Science">
        <title>Collection, Mapping, and Annotation of Over 28,000 cDNA Clones from japonica Rice.</title>
        <authorList>
            <person name="Kikuchi S."/>
            <person name="Satoh K."/>
            <person name="Nagata T."/>
            <person name="Kawagashira N."/>
            <person name="Doi K."/>
            <person name="Kishimoto N."/>
            <person name="Yazaki J."/>
            <person name="Ishikawa M."/>
            <person name="Yamada H."/>
            <person name="Ooka H."/>
            <person name="Hotta I."/>
            <person name="Kojima K."/>
            <person name="Namiki T."/>
            <person name="Ohneda E."/>
            <person name="Yahagi W."/>
            <person name="Suzuki K."/>
            <person name="Li C."/>
            <person name="Ohtsuki K."/>
            <person name="Shishiki T."/>
            <person name="Otomo Y."/>
            <person name="Murakami K."/>
            <person name="Iida Y."/>
            <person name="Sugano S."/>
            <person name="Fujimura T."/>
            <person name="Suzuki Y."/>
            <person name="Tsunoda Y."/>
            <person name="Kurosaki T."/>
            <person name="Kodama T."/>
            <person name="Masuda H."/>
            <person name="Kobayashi M."/>
            <person name="Xie Q."/>
            <person name="Lu M."/>
            <person name="Narikawa R."/>
            <person name="Sugiyama A."/>
            <person name="Mizuno K."/>
            <person name="Yokomizo S."/>
            <person name="Niikura J."/>
            <person name="Ikeda R."/>
            <person name="Ishibiki J."/>
            <person name="Kawamata M."/>
            <person name="Yoshimura A."/>
            <person name="Miura J."/>
            <person name="Kusumegi T."/>
            <person name="Oka M."/>
            <person name="Ryu R."/>
            <person name="Ueda M."/>
            <person name="Matsubara K."/>
            <person name="Kawai J."/>
            <person name="Carninci P."/>
            <person name="Adachi J."/>
            <person name="Aizawa K."/>
            <person name="Arakawa T."/>
            <person name="Fukuda S."/>
            <person name="Hara A."/>
            <person name="Hashidume W."/>
            <person name="Hayatsu N."/>
            <person name="Imotani K."/>
            <person name="Ishii Y."/>
            <person name="Itoh M."/>
            <person name="Kagawa I."/>
            <person name="Kondo S."/>
            <person name="Konno H."/>
            <person name="Miyazaki A."/>
            <person name="Osato N."/>
            <person name="Ota Y."/>
            <person name="Saito R."/>
            <person name="Sasaki D."/>
            <person name="Sato K."/>
            <person name="Shibata K."/>
            <person name="Shinagawa A."/>
            <person name="Shiraki T."/>
            <person name="Yoshino M."/>
            <person name="Hayashizaki Y."/>
        </authorList>
    </citation>
    <scope>NUCLEOTIDE SEQUENCE</scope>
</reference>
<dbReference type="PANTHER" id="PTHR35459:SF5">
    <property type="entry name" value="OS02G0664700 PROTEIN"/>
    <property type="match status" value="1"/>
</dbReference>
<dbReference type="HOGENOM" id="CLU_2214361_0_0_1"/>
<feature type="region of interest" description="Disordered" evidence="1">
    <location>
        <begin position="1"/>
        <end position="61"/>
    </location>
</feature>
<name>B7EAY8_ORYSJ</name>
<dbReference type="ExpressionAtlas" id="B7EAY8">
    <property type="expression patterns" value="baseline and differential"/>
</dbReference>
<evidence type="ECO:0000256" key="1">
    <source>
        <dbReference type="SAM" id="MobiDB-lite"/>
    </source>
</evidence>
<feature type="compositionally biased region" description="Low complexity" evidence="1">
    <location>
        <begin position="1"/>
        <end position="12"/>
    </location>
</feature>
<gene>
    <name evidence="3" type="ordered locus">Os02g0664700</name>
    <name evidence="3" type="ORF">OSNPB_020664700</name>
</gene>
<evidence type="ECO:0000313" key="4">
    <source>
        <dbReference type="Proteomes" id="UP000059680"/>
    </source>
</evidence>
<proteinExistence type="evidence at protein level"/>
<keyword evidence="4" id="KW-1185">Reference proteome</keyword>
<reference evidence="3 4" key="4">
    <citation type="journal article" date="2013" name="Rice">
        <title>Improvement of the Oryza sativa Nipponbare reference genome using next generation sequence and optical map data.</title>
        <authorList>
            <person name="Kawahara Y."/>
            <person name="de la Bastide M."/>
            <person name="Hamilton J.P."/>
            <person name="Kanamori H."/>
            <person name="McCombie W.R."/>
            <person name="Ouyang S."/>
            <person name="Schwartz D.C."/>
            <person name="Tanaka T."/>
            <person name="Wu J."/>
            <person name="Zhou S."/>
            <person name="Childs K.L."/>
            <person name="Davidson R.M."/>
            <person name="Lin H."/>
            <person name="Quesada-Ocampo L."/>
            <person name="Vaillancourt B."/>
            <person name="Sakai H."/>
            <person name="Lee S.S."/>
            <person name="Kim J."/>
            <person name="Numa H."/>
            <person name="Itoh T."/>
            <person name="Buell C.R."/>
            <person name="Matsumoto T."/>
        </authorList>
    </citation>
    <scope>NUCLEOTIDE SEQUENCE [LARGE SCALE GENOMIC DNA]</scope>
    <source>
        <strain evidence="4">cv. Nipponbare</strain>
    </source>
</reference>
<evidence type="ECO:0007829" key="6">
    <source>
        <dbReference type="ProteomicsDB" id="B7EAY8"/>
    </source>
</evidence>